<dbReference type="Gene3D" id="3.40.50.150">
    <property type="entry name" value="Vaccinia Virus protein VP39"/>
    <property type="match status" value="1"/>
</dbReference>
<dbReference type="GO" id="GO:0008168">
    <property type="term" value="F:methyltransferase activity"/>
    <property type="evidence" value="ECO:0007669"/>
    <property type="project" value="UniProtKB-KW"/>
</dbReference>
<dbReference type="InterPro" id="IPR006764">
    <property type="entry name" value="SAM_dep_MeTrfase_SAV2177_type"/>
</dbReference>
<dbReference type="GO" id="GO:0032259">
    <property type="term" value="P:methylation"/>
    <property type="evidence" value="ECO:0007669"/>
    <property type="project" value="UniProtKB-KW"/>
</dbReference>
<dbReference type="RefSeq" id="WP_069848976.1">
    <property type="nucleotide sequence ID" value="NZ_CP014859.1"/>
</dbReference>
<gene>
    <name evidence="2" type="ORF">TL08_12315</name>
</gene>
<keyword evidence="3" id="KW-1185">Reference proteome</keyword>
<dbReference type="Proteomes" id="UP000095210">
    <property type="component" value="Chromosome"/>
</dbReference>
<evidence type="ECO:0000313" key="3">
    <source>
        <dbReference type="Proteomes" id="UP000095210"/>
    </source>
</evidence>
<dbReference type="PIRSF" id="PIRSF017393">
    <property type="entry name" value="MTase_SAV2177"/>
    <property type="match status" value="1"/>
</dbReference>
<dbReference type="SUPFAM" id="SSF53335">
    <property type="entry name" value="S-adenosyl-L-methionine-dependent methyltransferases"/>
    <property type="match status" value="1"/>
</dbReference>
<evidence type="ECO:0000256" key="1">
    <source>
        <dbReference type="SAM" id="MobiDB-lite"/>
    </source>
</evidence>
<keyword evidence="2" id="KW-0489">Methyltransferase</keyword>
<organism evidence="2 3">
    <name type="scientific">Actinoalloteichus hymeniacidonis</name>
    <dbReference type="NCBI Taxonomy" id="340345"/>
    <lineage>
        <taxon>Bacteria</taxon>
        <taxon>Bacillati</taxon>
        <taxon>Actinomycetota</taxon>
        <taxon>Actinomycetes</taxon>
        <taxon>Pseudonocardiales</taxon>
        <taxon>Pseudonocardiaceae</taxon>
        <taxon>Actinoalloteichus</taxon>
    </lineage>
</organism>
<feature type="region of interest" description="Disordered" evidence="1">
    <location>
        <begin position="244"/>
        <end position="266"/>
    </location>
</feature>
<dbReference type="KEGG" id="ahm:TL08_12315"/>
<name>A0AAC9HPS1_9PSEU</name>
<dbReference type="CDD" id="cd02440">
    <property type="entry name" value="AdoMet_MTases"/>
    <property type="match status" value="1"/>
</dbReference>
<dbReference type="InterPro" id="IPR029063">
    <property type="entry name" value="SAM-dependent_MTases_sf"/>
</dbReference>
<dbReference type="EMBL" id="CP014859">
    <property type="protein sequence ID" value="AOS63277.1"/>
    <property type="molecule type" value="Genomic_DNA"/>
</dbReference>
<accession>A0AAC9HPS1</accession>
<keyword evidence="2" id="KW-0808">Transferase</keyword>
<dbReference type="AlphaFoldDB" id="A0AAC9HPS1"/>
<reference evidence="3" key="1">
    <citation type="submission" date="2016-03" db="EMBL/GenBank/DDBJ databases">
        <title>Complete genome sequence of the type strain Actinoalloteichus hymeniacidonis DSM 45092.</title>
        <authorList>
            <person name="Schaffert L."/>
            <person name="Albersmeier A."/>
            <person name="Winkler A."/>
            <person name="Kalinowski J."/>
            <person name="Zotchev S."/>
            <person name="Ruckert C."/>
        </authorList>
    </citation>
    <scope>NUCLEOTIDE SEQUENCE [LARGE SCALE GENOMIC DNA]</scope>
    <source>
        <strain evidence="3">HPA177(T) (DSM 45092(T))</strain>
    </source>
</reference>
<evidence type="ECO:0000313" key="2">
    <source>
        <dbReference type="EMBL" id="AOS63277.1"/>
    </source>
</evidence>
<sequence>MAETPERPDGVDITKPSAARIYDYVLGGSANFAVDREFADRALERFPGARLVATANRSFLRRAVQFCLQQGVRQFLDIGSGIPTVGNVHEVAQRIDPDATVVYVDYEPVAIAHSRQLLESNPKATAVLADAREPEALLDNADLRAHLDFDQPVAVLMVALLHFVPDADDPAGLVRSYRDVLAPGSLLVISHGTTDGVPEVAALADQYKHSANPATMRSREQVTAMMDGFEILPPGVVFSAAWQPDDEPGEVRPEQSGAYAVVGRRP</sequence>
<dbReference type="Pfam" id="PF04672">
    <property type="entry name" value="Methyltransf_19"/>
    <property type="match status" value="1"/>
</dbReference>
<proteinExistence type="predicted"/>
<protein>
    <submittedName>
        <fullName evidence="2">S-adenosyl methyltransferase</fullName>
    </submittedName>
</protein>